<feature type="compositionally biased region" description="Low complexity" evidence="3">
    <location>
        <begin position="195"/>
        <end position="259"/>
    </location>
</feature>
<feature type="compositionally biased region" description="Polar residues" evidence="3">
    <location>
        <begin position="28"/>
        <end position="44"/>
    </location>
</feature>
<feature type="compositionally biased region" description="Basic and acidic residues" evidence="3">
    <location>
        <begin position="793"/>
        <end position="804"/>
    </location>
</feature>
<feature type="domain" description="LamG-like jellyroll fold" evidence="4">
    <location>
        <begin position="829"/>
        <end position="982"/>
    </location>
</feature>
<feature type="region of interest" description="Disordered" evidence="3">
    <location>
        <begin position="752"/>
        <end position="808"/>
    </location>
</feature>
<feature type="domain" description="LamG-like jellyroll fold" evidence="4">
    <location>
        <begin position="1063"/>
        <end position="1226"/>
    </location>
</feature>
<dbReference type="Proteomes" id="UP001431313">
    <property type="component" value="Unassembled WGS sequence"/>
</dbReference>
<dbReference type="SMART" id="SM00560">
    <property type="entry name" value="LamGL"/>
    <property type="match status" value="2"/>
</dbReference>
<keyword evidence="1" id="KW-0732">Signal</keyword>
<feature type="compositionally biased region" description="Low complexity" evidence="3">
    <location>
        <begin position="763"/>
        <end position="777"/>
    </location>
</feature>
<gene>
    <name evidence="5" type="ORF">NX801_26995</name>
</gene>
<dbReference type="PANTHER" id="PTHR46943">
    <property type="entry name" value="PENTRAXIN-RELATED PROTEIN PTX3"/>
    <property type="match status" value="1"/>
</dbReference>
<organism evidence="5 6">
    <name type="scientific">Streptomyces pyxinae</name>
    <dbReference type="NCBI Taxonomy" id="2970734"/>
    <lineage>
        <taxon>Bacteria</taxon>
        <taxon>Bacillati</taxon>
        <taxon>Actinomycetota</taxon>
        <taxon>Actinomycetes</taxon>
        <taxon>Kitasatosporales</taxon>
        <taxon>Streptomycetaceae</taxon>
        <taxon>Streptomyces</taxon>
    </lineage>
</organism>
<keyword evidence="2" id="KW-1015">Disulfide bond</keyword>
<keyword evidence="6" id="KW-1185">Reference proteome</keyword>
<protein>
    <submittedName>
        <fullName evidence="5">LamG domain-containing protein</fullName>
    </submittedName>
</protein>
<dbReference type="InterPro" id="IPR013320">
    <property type="entry name" value="ConA-like_dom_sf"/>
</dbReference>
<dbReference type="InterPro" id="IPR006558">
    <property type="entry name" value="LamG-like"/>
</dbReference>
<dbReference type="Pfam" id="PF13385">
    <property type="entry name" value="Laminin_G_3"/>
    <property type="match status" value="2"/>
</dbReference>
<evidence type="ECO:0000256" key="3">
    <source>
        <dbReference type="SAM" id="MobiDB-lite"/>
    </source>
</evidence>
<sequence>MPESARAAETGEPVEVLAERTAYSTTLANPDGTFTLTQHTTPQRSKAADGSWRPVDVTLERRPDGTVGPRSAAVDLAFPGGGDRNAIRLGDRRGSVSLGWAAPLPEPRLDGATATYQDVYEGVDLRLTATAEGYREVLVVKTPEAAARPELDRISLATRGDGLNLEPGAGGGVRAVDANGNAVFAGAAGLMWDSAGDRPAPAPGSPAATTPGNRPATASTSAPGSGPASTPAAPGARAARTAPAPAAASTGPARPAAPLSPGPGGDPGDAPAGTERPGEGDSSAVLPVTVGDGTVSVVPDPAVLHGADTVYPVYIDPPMGLALSERTVLSSDGDRFYDFDGDLGVGNCSRLGPWYCDKNHTNRMYFEFAPTNLAGKQVVDAVFRAYETWSFSCNPQPVELWRTNNISEGSSWPGPARLDHMGDRDVSAGRGEYCSPEQPDSWVEFHDNPAESDENLTATVRAFADGKFPRLTLMLAAKNENDPDAWKRFDDNAALQITYVPKPGLPTPYGVIPGNGTMRYCNPSNDPLVVTTPTPRVQAGTQTLVQPASNGFKGSLKARFDAERYDPADKAWVHTWDGQSASFRPDGYLETLRMTNRADQILYRVRMRTQSYWTVGGTTSFMSSAATPWCYFKTDTTAPKPPRITTDGLYRPCDSDDCPGTGGPGRAGAFTFRPNAADVNATTGATDITGYRYRLLTQTGATTVTGANPPARPVTPGLAGVQVLSVEAKDVRERWGEPEEFVFKVAPPQGATGRWQFADRPAGTTTGTTTRDTATEGTVRHPATLAGGAGWSERSRRGAGDHALDLSGTDPARQQAYAATTEPAVNTADSFTVSAWAYLADPTTNHVVLSAPGGKQSAFTLSYSSGHRRWAFSRAAQDTATTTTALSLADTLDPPTGVWTQLTGVFDARGTTDAADDTIQLFVNGRPQGRPVRLAATAAGYQPWASTEGLQIGRAKVAGTYQQYFRGYLDEVAVWQEARGADLVREDAELREDETAATALVGRWNAEGATGTQVRDTSGYARAPLTLSATGARLATGDDGTELLLDGTAGHATAAGPVVDETASFTVTAAVRLDSALLAKKPVGARSYVLGRATATGGESAWALWAEKVSADGYRWYFGRTSTDAAGKVVQSVAASAEDPAELDTWVQLTGVFDAADPAATGGRGGLRLHLGAAQQVTDAPSAFTDPSQGTGSLTVGRGTALGTTGHHLPGAVGEVRLWAGAMNTEQIQAAVLNGGSG</sequence>
<evidence type="ECO:0000256" key="1">
    <source>
        <dbReference type="ARBA" id="ARBA00022729"/>
    </source>
</evidence>
<evidence type="ECO:0000313" key="6">
    <source>
        <dbReference type="Proteomes" id="UP001431313"/>
    </source>
</evidence>
<proteinExistence type="predicted"/>
<evidence type="ECO:0000256" key="2">
    <source>
        <dbReference type="ARBA" id="ARBA00023157"/>
    </source>
</evidence>
<dbReference type="RefSeq" id="WP_258790554.1">
    <property type="nucleotide sequence ID" value="NZ_JANUGQ010000032.1"/>
</dbReference>
<name>A0ABT2CP62_9ACTN</name>
<dbReference type="SUPFAM" id="SSF49899">
    <property type="entry name" value="Concanavalin A-like lectins/glucanases"/>
    <property type="match status" value="2"/>
</dbReference>
<feature type="region of interest" description="Disordered" evidence="3">
    <location>
        <begin position="28"/>
        <end position="51"/>
    </location>
</feature>
<dbReference type="PANTHER" id="PTHR46943:SF1">
    <property type="entry name" value="PENTRAXIN-RELATED PROTEIN PTX3"/>
    <property type="match status" value="1"/>
</dbReference>
<dbReference type="Gene3D" id="2.60.120.200">
    <property type="match status" value="2"/>
</dbReference>
<dbReference type="EMBL" id="JANUGQ010000032">
    <property type="protein sequence ID" value="MCS0639223.1"/>
    <property type="molecule type" value="Genomic_DNA"/>
</dbReference>
<accession>A0ABT2CP62</accession>
<dbReference type="InterPro" id="IPR042837">
    <property type="entry name" value="PTX3"/>
</dbReference>
<evidence type="ECO:0000259" key="4">
    <source>
        <dbReference type="SMART" id="SM00560"/>
    </source>
</evidence>
<reference evidence="5" key="1">
    <citation type="submission" date="2022-08" db="EMBL/GenBank/DDBJ databases">
        <authorList>
            <person name="Somphong A."/>
            <person name="Phongsopitanun W."/>
        </authorList>
    </citation>
    <scope>NUCLEOTIDE SEQUENCE</scope>
    <source>
        <strain evidence="5">LP05-1</strain>
    </source>
</reference>
<evidence type="ECO:0000313" key="5">
    <source>
        <dbReference type="EMBL" id="MCS0639223.1"/>
    </source>
</evidence>
<feature type="region of interest" description="Disordered" evidence="3">
    <location>
        <begin position="195"/>
        <end position="286"/>
    </location>
</feature>
<comment type="caution">
    <text evidence="5">The sequence shown here is derived from an EMBL/GenBank/DDBJ whole genome shotgun (WGS) entry which is preliminary data.</text>
</comment>